<dbReference type="InterPro" id="IPR011993">
    <property type="entry name" value="PH-like_dom_sf"/>
</dbReference>
<dbReference type="PROSITE" id="PS50003">
    <property type="entry name" value="PH_DOMAIN"/>
    <property type="match status" value="1"/>
</dbReference>
<organism evidence="3 4">
    <name type="scientific">Tetraparma gracilis</name>
    <dbReference type="NCBI Taxonomy" id="2962635"/>
    <lineage>
        <taxon>Eukaryota</taxon>
        <taxon>Sar</taxon>
        <taxon>Stramenopiles</taxon>
        <taxon>Ochrophyta</taxon>
        <taxon>Bolidophyceae</taxon>
        <taxon>Parmales</taxon>
        <taxon>Triparmaceae</taxon>
        <taxon>Tetraparma</taxon>
    </lineage>
</organism>
<feature type="domain" description="PH" evidence="2">
    <location>
        <begin position="175"/>
        <end position="264"/>
    </location>
</feature>
<sequence length="275" mass="29804">YLVDELTGEPMYDSTGIYPINIETKSELVDAYMPMMQVGLQAAAVANGAASLVNVFCPFVPSTLVPKSIMEKAAGNLKEEVTDSAEVIARLKAEISTKDAKLSELAAQARASVEQEESAPRKLEEEAADSAEVIARLKAEISAKDAKLSELAAQARASVERLDEFKKKLDARKGGGVRAGTLYKQSKWRKAWEQRTVTLDSSGNLTWDGGAGHKGFVTLREGDRVVPVNQLDFQVEARDRTIAFRAGNVAEAGQWMQWIGEFVGGDTPLPPPPPL</sequence>
<protein>
    <recommendedName>
        <fullName evidence="2">PH domain-containing protein</fullName>
    </recommendedName>
</protein>
<comment type="caution">
    <text evidence="3">The sequence shown here is derived from an EMBL/GenBank/DDBJ whole genome shotgun (WGS) entry which is preliminary data.</text>
</comment>
<feature type="coiled-coil region" evidence="1">
    <location>
        <begin position="74"/>
        <end position="108"/>
    </location>
</feature>
<keyword evidence="4" id="KW-1185">Reference proteome</keyword>
<keyword evidence="1" id="KW-0175">Coiled coil</keyword>
<dbReference type="EMBL" id="BRYB01003257">
    <property type="protein sequence ID" value="GMI33596.1"/>
    <property type="molecule type" value="Genomic_DNA"/>
</dbReference>
<reference evidence="3 4" key="1">
    <citation type="journal article" date="2023" name="Commun. Biol.">
        <title>Genome analysis of Parmales, the sister group of diatoms, reveals the evolutionary specialization of diatoms from phago-mixotrophs to photoautotrophs.</title>
        <authorList>
            <person name="Ban H."/>
            <person name="Sato S."/>
            <person name="Yoshikawa S."/>
            <person name="Yamada K."/>
            <person name="Nakamura Y."/>
            <person name="Ichinomiya M."/>
            <person name="Sato N."/>
            <person name="Blanc-Mathieu R."/>
            <person name="Endo H."/>
            <person name="Kuwata A."/>
            <person name="Ogata H."/>
        </authorList>
    </citation>
    <scope>NUCLEOTIDE SEQUENCE [LARGE SCALE GENOMIC DNA]</scope>
</reference>
<name>A0ABQ6MVT0_9STRA</name>
<dbReference type="SUPFAM" id="SSF50729">
    <property type="entry name" value="PH domain-like"/>
    <property type="match status" value="1"/>
</dbReference>
<evidence type="ECO:0000313" key="3">
    <source>
        <dbReference type="EMBL" id="GMI33596.1"/>
    </source>
</evidence>
<dbReference type="Gene3D" id="2.30.29.30">
    <property type="entry name" value="Pleckstrin-homology domain (PH domain)/Phosphotyrosine-binding domain (PTB)"/>
    <property type="match status" value="1"/>
</dbReference>
<proteinExistence type="predicted"/>
<feature type="coiled-coil region" evidence="1">
    <location>
        <begin position="134"/>
        <end position="168"/>
    </location>
</feature>
<feature type="non-terminal residue" evidence="3">
    <location>
        <position position="1"/>
    </location>
</feature>
<dbReference type="Proteomes" id="UP001165060">
    <property type="component" value="Unassembled WGS sequence"/>
</dbReference>
<dbReference type="InterPro" id="IPR001849">
    <property type="entry name" value="PH_domain"/>
</dbReference>
<evidence type="ECO:0000256" key="1">
    <source>
        <dbReference type="SAM" id="Coils"/>
    </source>
</evidence>
<evidence type="ECO:0000259" key="2">
    <source>
        <dbReference type="PROSITE" id="PS50003"/>
    </source>
</evidence>
<evidence type="ECO:0000313" key="4">
    <source>
        <dbReference type="Proteomes" id="UP001165060"/>
    </source>
</evidence>
<gene>
    <name evidence="3" type="ORF">TeGR_g8540</name>
</gene>
<accession>A0ABQ6MVT0</accession>